<keyword evidence="4" id="KW-1185">Reference proteome</keyword>
<evidence type="ECO:0008006" key="6">
    <source>
        <dbReference type="Google" id="ProtNLM"/>
    </source>
</evidence>
<accession>A0AAX2H1A8</accession>
<dbReference type="Pfam" id="PF15562">
    <property type="entry name" value="Imm17"/>
    <property type="match status" value="1"/>
</dbReference>
<reference evidence="3 5" key="2">
    <citation type="submission" date="2017-06" db="EMBL/GenBank/DDBJ databases">
        <authorList>
            <consortium name="Pathogen Informatics"/>
        </authorList>
    </citation>
    <scope>NUCLEOTIDE SEQUENCE [LARGE SCALE GENOMIC DNA]</scope>
    <source>
        <strain evidence="3 5">NCTC12947</strain>
    </source>
</reference>
<evidence type="ECO:0000313" key="3">
    <source>
        <dbReference type="EMBL" id="SNV16661.1"/>
    </source>
</evidence>
<dbReference type="EMBL" id="LT906449">
    <property type="protein sequence ID" value="SNV16661.1"/>
    <property type="molecule type" value="Genomic_DNA"/>
</dbReference>
<evidence type="ECO:0000313" key="5">
    <source>
        <dbReference type="Proteomes" id="UP000215539"/>
    </source>
</evidence>
<gene>
    <name evidence="2" type="ORF">AXF12_08985</name>
    <name evidence="3" type="ORF">SAMEA44541418_02365</name>
</gene>
<reference evidence="2 4" key="1">
    <citation type="submission" date="2016-02" db="EMBL/GenBank/DDBJ databases">
        <authorList>
            <person name="Holder M.E."/>
            <person name="Ajami N.J."/>
            <person name="Petrosino J.F."/>
        </authorList>
    </citation>
    <scope>NUCLEOTIDE SEQUENCE [LARGE SCALE GENOMIC DNA]</scope>
    <source>
        <strain evidence="2 4">CCUG 32990</strain>
    </source>
</reference>
<feature type="transmembrane region" description="Helical" evidence="1">
    <location>
        <begin position="7"/>
        <end position="30"/>
    </location>
</feature>
<evidence type="ECO:0000256" key="1">
    <source>
        <dbReference type="SAM" id="Phobius"/>
    </source>
</evidence>
<dbReference type="AlphaFoldDB" id="A0AAX2H1A8"/>
<dbReference type="Proteomes" id="UP000065822">
    <property type="component" value="Chromosome"/>
</dbReference>
<evidence type="ECO:0000313" key="2">
    <source>
        <dbReference type="EMBL" id="AMD85636.1"/>
    </source>
</evidence>
<organism evidence="3 5">
    <name type="scientific">Capnocytophaga haemolytica</name>
    <dbReference type="NCBI Taxonomy" id="45243"/>
    <lineage>
        <taxon>Bacteria</taxon>
        <taxon>Pseudomonadati</taxon>
        <taxon>Bacteroidota</taxon>
        <taxon>Flavobacteriia</taxon>
        <taxon>Flavobacteriales</taxon>
        <taxon>Flavobacteriaceae</taxon>
        <taxon>Capnocytophaga</taxon>
    </lineage>
</organism>
<sequence length="82" mass="9089">MDFLKDLISPALACLIAAGVCIVMLIGIILDKDWAVFIIRNSGLHWHIASQGRDAVRRYQGIGFAIGAIASLFLAAYYFFRE</sequence>
<dbReference type="InterPro" id="IPR029087">
    <property type="entry name" value="Imm17"/>
</dbReference>
<dbReference type="KEGG" id="chg:AXF12_08985"/>
<keyword evidence="1" id="KW-0472">Membrane</keyword>
<dbReference type="Proteomes" id="UP000215539">
    <property type="component" value="Chromosome 1"/>
</dbReference>
<name>A0AAX2H1A8_9FLAO</name>
<keyword evidence="1" id="KW-1133">Transmembrane helix</keyword>
<evidence type="ECO:0000313" key="4">
    <source>
        <dbReference type="Proteomes" id="UP000065822"/>
    </source>
</evidence>
<keyword evidence="1" id="KW-0812">Transmembrane</keyword>
<feature type="transmembrane region" description="Helical" evidence="1">
    <location>
        <begin position="62"/>
        <end position="80"/>
    </location>
</feature>
<dbReference type="RefSeq" id="WP_066430425.1">
    <property type="nucleotide sequence ID" value="NZ_CP014227.1"/>
</dbReference>
<proteinExistence type="predicted"/>
<dbReference type="EMBL" id="CP014227">
    <property type="protein sequence ID" value="AMD85636.1"/>
    <property type="molecule type" value="Genomic_DNA"/>
</dbReference>
<protein>
    <recommendedName>
        <fullName evidence="6">Immunity protein 17</fullName>
    </recommendedName>
</protein>